<accession>A0A0D6A5H8</accession>
<dbReference type="AlphaFoldDB" id="A0A0D6A5H8"/>
<organism evidence="2 3">
    <name type="scientific">Lactobacillus acetotolerans</name>
    <dbReference type="NCBI Taxonomy" id="1600"/>
    <lineage>
        <taxon>Bacteria</taxon>
        <taxon>Bacillati</taxon>
        <taxon>Bacillota</taxon>
        <taxon>Bacilli</taxon>
        <taxon>Lactobacillales</taxon>
        <taxon>Lactobacillaceae</taxon>
        <taxon>Lactobacillus</taxon>
    </lineage>
</organism>
<protein>
    <submittedName>
        <fullName evidence="2">Transposase</fullName>
    </submittedName>
</protein>
<evidence type="ECO:0000313" key="3">
    <source>
        <dbReference type="Proteomes" id="UP000035709"/>
    </source>
</evidence>
<keyword evidence="3" id="KW-1185">Reference proteome</keyword>
<dbReference type="PANTHER" id="PTHR33498">
    <property type="entry name" value="TRANSPOSASE FOR INSERTION SEQUENCE ELEMENT IS1557"/>
    <property type="match status" value="1"/>
</dbReference>
<proteinExistence type="predicted"/>
<dbReference type="NCBIfam" id="NF033550">
    <property type="entry name" value="transpos_ISL3"/>
    <property type="match status" value="1"/>
</dbReference>
<reference evidence="2 3" key="1">
    <citation type="submission" date="2015-03" db="EMBL/GenBank/DDBJ databases">
        <title>Complete genome sequence of Lactobacillus acetotolerans NBRC 13120.</title>
        <authorList>
            <person name="Toh H."/>
            <person name="Morita H."/>
            <person name="Fujita N."/>
        </authorList>
    </citation>
    <scope>NUCLEOTIDE SEQUENCE [LARGE SCALE GENOMIC DNA]</scope>
    <source>
        <strain evidence="2 3">NBRC 13120</strain>
    </source>
</reference>
<gene>
    <name evidence="2" type="ORF">LBAT_1281</name>
</gene>
<sequence>MTSLNHCIKFQLNIEDPNLFFFDYHEALWQGKQTKVYAAELIQPSCPACHSQALKHNDHYLTRIRYLTSNASTPVLLEIHKQRVICQACGKLSMAQTELVNKSCCISNSSKQKILAALTEDRSMSSIAWPNNVSTNTVQRVLQNFDTPFLSSADKLPEHLAFDEFRGVGRKLHFICLDGTSHQIIQILRYRYKKDILKYFNRFTLAARKRVKTVSLDLNAYYQAIVRQMFPNAQIIVDRFHLIQMLNRAFNQLRVRVMKRFKPASYSYRLLKYFWKLYLMPYAKLEKQKPHYNWHLKDQLTQEQIVLDGLDQNPTLKHSYQLVQNFSAALKQQDAHAMKGLINTKTVIGEQLRGILQTFKHNQTAVLNAGKYKYSNGCLEGINRKIKQIERTAYGYSNFDNLLNRIKLEGKHSVLKEKSSNQLV</sequence>
<dbReference type="Proteomes" id="UP000035709">
    <property type="component" value="Chromosome"/>
</dbReference>
<dbReference type="Pfam" id="PF01610">
    <property type="entry name" value="DDE_Tnp_ISL3"/>
    <property type="match status" value="1"/>
</dbReference>
<dbReference type="KEGG" id="lae:LBAT_1281"/>
<dbReference type="PANTHER" id="PTHR33498:SF1">
    <property type="entry name" value="TRANSPOSASE FOR INSERTION SEQUENCE ELEMENT IS1557"/>
    <property type="match status" value="1"/>
</dbReference>
<dbReference type="RefSeq" id="WP_060459682.1">
    <property type="nucleotide sequence ID" value="NZ_AP014808.1"/>
</dbReference>
<feature type="domain" description="Transposase IS204/IS1001/IS1096/IS1165 DDE" evidence="1">
    <location>
        <begin position="163"/>
        <end position="406"/>
    </location>
</feature>
<dbReference type="InterPro" id="IPR002560">
    <property type="entry name" value="Transposase_DDE"/>
</dbReference>
<dbReference type="PATRIC" id="fig|1600.4.peg.1307"/>
<name>A0A0D6A5H8_9LACO</name>
<dbReference type="InterPro" id="IPR047951">
    <property type="entry name" value="Transpos_ISL3"/>
</dbReference>
<dbReference type="EMBL" id="AP014808">
    <property type="protein sequence ID" value="BAQ57670.1"/>
    <property type="molecule type" value="Genomic_DNA"/>
</dbReference>
<evidence type="ECO:0000259" key="1">
    <source>
        <dbReference type="Pfam" id="PF01610"/>
    </source>
</evidence>
<evidence type="ECO:0000313" key="2">
    <source>
        <dbReference type="EMBL" id="BAQ57670.1"/>
    </source>
</evidence>
<dbReference type="OrthoDB" id="6197054at2"/>